<evidence type="ECO:0000313" key="3">
    <source>
        <dbReference type="Proteomes" id="UP000030151"/>
    </source>
</evidence>
<feature type="transmembrane region" description="Helical" evidence="1">
    <location>
        <begin position="117"/>
        <end position="135"/>
    </location>
</feature>
<feature type="transmembrane region" description="Helical" evidence="1">
    <location>
        <begin position="76"/>
        <end position="97"/>
    </location>
</feature>
<organism evidence="2 3">
    <name type="scientific">Metarhizium robertsii</name>
    <dbReference type="NCBI Taxonomy" id="568076"/>
    <lineage>
        <taxon>Eukaryota</taxon>
        <taxon>Fungi</taxon>
        <taxon>Dikarya</taxon>
        <taxon>Ascomycota</taxon>
        <taxon>Pezizomycotina</taxon>
        <taxon>Sordariomycetes</taxon>
        <taxon>Hypocreomycetidae</taxon>
        <taxon>Hypocreales</taxon>
        <taxon>Clavicipitaceae</taxon>
        <taxon>Metarhizium</taxon>
    </lineage>
</organism>
<comment type="caution">
    <text evidence="2">The sequence shown here is derived from an EMBL/GenBank/DDBJ whole genome shotgun (WGS) entry which is preliminary data.</text>
</comment>
<dbReference type="AlphaFoldDB" id="A0A0A1UNU2"/>
<feature type="transmembrane region" description="Helical" evidence="1">
    <location>
        <begin position="233"/>
        <end position="257"/>
    </location>
</feature>
<gene>
    <name evidence="2" type="ORF">X797_009896</name>
</gene>
<feature type="transmembrane region" description="Helical" evidence="1">
    <location>
        <begin position="29"/>
        <end position="55"/>
    </location>
</feature>
<dbReference type="HOGENOM" id="CLU_068925_0_0_1"/>
<keyword evidence="1" id="KW-0812">Transmembrane</keyword>
<dbReference type="eggNOG" id="ENOG502QTW5">
    <property type="taxonomic scope" value="Eukaryota"/>
</dbReference>
<evidence type="ECO:0000313" key="2">
    <source>
        <dbReference type="EMBL" id="EXU96978.1"/>
    </source>
</evidence>
<dbReference type="Proteomes" id="UP000030151">
    <property type="component" value="Unassembled WGS sequence"/>
</dbReference>
<reference evidence="2 3" key="1">
    <citation type="submission" date="2014-02" db="EMBL/GenBank/DDBJ databases">
        <title>The genome sequence of the entomopathogenic fungus Metarhizium robertsii ARSEF 2575.</title>
        <authorList>
            <person name="Giuliano Garisto Donzelli B."/>
            <person name="Roe B.A."/>
            <person name="Macmil S.L."/>
            <person name="Krasnoff S.B."/>
            <person name="Gibson D.M."/>
        </authorList>
    </citation>
    <scope>NUCLEOTIDE SEQUENCE [LARGE SCALE GENOMIC DNA]</scope>
    <source>
        <strain evidence="2 3">ARSEF 2575</strain>
    </source>
</reference>
<dbReference type="EMBL" id="JELW01000042">
    <property type="protein sequence ID" value="EXU96978.1"/>
    <property type="molecule type" value="Genomic_DNA"/>
</dbReference>
<name>A0A0A1UNU2_9HYPO</name>
<evidence type="ECO:0000256" key="1">
    <source>
        <dbReference type="SAM" id="Phobius"/>
    </source>
</evidence>
<keyword evidence="1" id="KW-1133">Transmembrane helix</keyword>
<feature type="transmembrane region" description="Helical" evidence="1">
    <location>
        <begin position="142"/>
        <end position="164"/>
    </location>
</feature>
<feature type="transmembrane region" description="Helical" evidence="1">
    <location>
        <begin position="269"/>
        <end position="290"/>
    </location>
</feature>
<accession>A0A0A1UNU2</accession>
<sequence length="306" mass="34101">MHQHAGSHGPHLAQLVNQLVSQIAPFSGLILTIAACILAAIRIYLLDLVVIPKFYSPRVLKDLTDAQLRSFVNHHVAAGTKILLIIVTAYPLLAILVGYGTPHTPFSPGSSTTLGDVLIVSSQIFTVMYIFELFYRDNISPISFAHHVGAIIIAQSAIAMSIDFDHQSDAVYEFILCFIWGMILPPRSPSVSLPTWPINASTGTFDVLAELWPHIAMIIYRTHNSNHVLLSRLFYTTMALELVGTTVETVVVMWLFGSLWDKWSLSLKIVTPLLHFLFSAAQLWGAWIFYKLAKDQRLRHVQGAKN</sequence>
<evidence type="ECO:0008006" key="4">
    <source>
        <dbReference type="Google" id="ProtNLM"/>
    </source>
</evidence>
<protein>
    <recommendedName>
        <fullName evidence="4">TLC domain-containing protein</fullName>
    </recommendedName>
</protein>
<dbReference type="OrthoDB" id="10010954at2759"/>
<keyword evidence="1" id="KW-0472">Membrane</keyword>
<proteinExistence type="predicted"/>